<dbReference type="AlphaFoldDB" id="A0A949TF74"/>
<name>A0A949TF74_9CLOT</name>
<reference evidence="2" key="1">
    <citation type="submission" date="2020-12" db="EMBL/GenBank/DDBJ databases">
        <title>Clostridium thailandense sp. nov., a novel acetogenic bacterium isolated from peat land soil in Thailand.</title>
        <authorList>
            <person name="Chaikitkaew S."/>
            <person name="Birkeland N.K."/>
        </authorList>
    </citation>
    <scope>NUCLEOTIDE SEQUENCE</scope>
    <source>
        <strain evidence="2">PL3</strain>
    </source>
</reference>
<evidence type="ECO:0000256" key="1">
    <source>
        <dbReference type="SAM" id="Phobius"/>
    </source>
</evidence>
<dbReference type="RefSeq" id="WP_218318706.1">
    <property type="nucleotide sequence ID" value="NZ_JAEEGC010000007.1"/>
</dbReference>
<dbReference type="GO" id="GO:0005886">
    <property type="term" value="C:plasma membrane"/>
    <property type="evidence" value="ECO:0007669"/>
    <property type="project" value="TreeGrafter"/>
</dbReference>
<dbReference type="Proteomes" id="UP000694308">
    <property type="component" value="Unassembled WGS sequence"/>
</dbReference>
<sequence length="461" mass="53444">MENKKIADRLLFILLIAFIAVICIKVYFHKSFLTEMLGFVIEAALVGGIADWFAITALYEKPLGFPWHTAIIPRNRDKVINSIAYMVENELLNEKTLQGKIKEIKIIDILIEYIDKSVKQGGYIFEFIEKYSIKFLDDIDVDKIAKYIEGDLKNNLKEIDLTTYLSKILMFTVKSSDCEKLFINVLDEIITKAKQENTRSEIHNMINEIIKENIDSKKGIQRMLMQVAVTLAEETNSVNTLDAAYSIQEQILEVLLKLKDINDPIHIEMINKIEQVIEKLHTDEEVIFNVEKWKLDTIEKITITNELNSVIENTIIALKYSIKKGNVQVDESLYKNGDVENFRLYLKSIEPVIYWLKKQVHGYWENFKNDSKAKRTMEVYIKGFLYKIIKSEHHLIGIVVSKTLSNLTDDSLNDFIQEKAGNDLHWIRINGCIIGALFGLFVFLFMNEIYLPIVSKFIHLI</sequence>
<organism evidence="2 3">
    <name type="scientific">Clostridium thailandense</name>
    <dbReference type="NCBI Taxonomy" id="2794346"/>
    <lineage>
        <taxon>Bacteria</taxon>
        <taxon>Bacillati</taxon>
        <taxon>Bacillota</taxon>
        <taxon>Clostridia</taxon>
        <taxon>Eubacteriales</taxon>
        <taxon>Clostridiaceae</taxon>
        <taxon>Clostridium</taxon>
    </lineage>
</organism>
<proteinExistence type="predicted"/>
<comment type="caution">
    <text evidence="2">The sequence shown here is derived from an EMBL/GenBank/DDBJ whole genome shotgun (WGS) entry which is preliminary data.</text>
</comment>
<dbReference type="InterPro" id="IPR007383">
    <property type="entry name" value="DUF445"/>
</dbReference>
<feature type="transmembrane region" description="Helical" evidence="1">
    <location>
        <begin position="6"/>
        <end position="27"/>
    </location>
</feature>
<evidence type="ECO:0000313" key="2">
    <source>
        <dbReference type="EMBL" id="MBV7271674.1"/>
    </source>
</evidence>
<keyword evidence="1" id="KW-1133">Transmembrane helix</keyword>
<gene>
    <name evidence="2" type="ORF">I6U48_01940</name>
</gene>
<keyword evidence="1" id="KW-0812">Transmembrane</keyword>
<accession>A0A949TF74</accession>
<protein>
    <submittedName>
        <fullName evidence="2">DUF445 domain-containing protein</fullName>
    </submittedName>
</protein>
<dbReference type="PANTHER" id="PTHR38442:SF1">
    <property type="entry name" value="INNER MEMBRANE PROTEIN"/>
    <property type="match status" value="1"/>
</dbReference>
<keyword evidence="3" id="KW-1185">Reference proteome</keyword>
<evidence type="ECO:0000313" key="3">
    <source>
        <dbReference type="Proteomes" id="UP000694308"/>
    </source>
</evidence>
<feature type="transmembrane region" description="Helical" evidence="1">
    <location>
        <begin position="426"/>
        <end position="446"/>
    </location>
</feature>
<keyword evidence="1" id="KW-0472">Membrane</keyword>
<dbReference type="EMBL" id="JAEEGC010000007">
    <property type="protein sequence ID" value="MBV7271674.1"/>
    <property type="molecule type" value="Genomic_DNA"/>
</dbReference>
<feature type="transmembrane region" description="Helical" evidence="1">
    <location>
        <begin position="39"/>
        <end position="59"/>
    </location>
</feature>
<dbReference type="Pfam" id="PF04286">
    <property type="entry name" value="DUF445"/>
    <property type="match status" value="1"/>
</dbReference>
<dbReference type="PANTHER" id="PTHR38442">
    <property type="entry name" value="INNER MEMBRANE PROTEIN-RELATED"/>
    <property type="match status" value="1"/>
</dbReference>